<accession>A0A1T4Q005</accession>
<dbReference type="Pfam" id="PF00691">
    <property type="entry name" value="OmpA"/>
    <property type="match status" value="1"/>
</dbReference>
<feature type="region of interest" description="Disordered" evidence="5">
    <location>
        <begin position="28"/>
        <end position="48"/>
    </location>
</feature>
<dbReference type="InterPro" id="IPR006665">
    <property type="entry name" value="OmpA-like"/>
</dbReference>
<gene>
    <name evidence="8" type="ORF">SAMN02745674_01405</name>
</gene>
<comment type="subcellular location">
    <subcellularLocation>
        <location evidence="1">Cell outer membrane</location>
    </subcellularLocation>
</comment>
<keyword evidence="9" id="KW-1185">Reference proteome</keyword>
<dbReference type="RefSeq" id="WP_234987743.1">
    <property type="nucleotide sequence ID" value="NZ_FUXP01000004.1"/>
</dbReference>
<keyword evidence="6" id="KW-0732">Signal</keyword>
<dbReference type="EMBL" id="FUXP01000004">
    <property type="protein sequence ID" value="SJZ96841.1"/>
    <property type="molecule type" value="Genomic_DNA"/>
</dbReference>
<dbReference type="Proteomes" id="UP000190061">
    <property type="component" value="Unassembled WGS sequence"/>
</dbReference>
<feature type="signal peptide" evidence="6">
    <location>
        <begin position="1"/>
        <end position="25"/>
    </location>
</feature>
<dbReference type="AlphaFoldDB" id="A0A1T4Q005"/>
<dbReference type="PROSITE" id="PS51123">
    <property type="entry name" value="OMPA_2"/>
    <property type="match status" value="1"/>
</dbReference>
<dbReference type="SUPFAM" id="SSF103088">
    <property type="entry name" value="OmpA-like"/>
    <property type="match status" value="1"/>
</dbReference>
<dbReference type="InterPro" id="IPR050330">
    <property type="entry name" value="Bact_OuterMem_StrucFunc"/>
</dbReference>
<name>A0A1T4Q005_9GAMM</name>
<dbReference type="PROSITE" id="PS51257">
    <property type="entry name" value="PROKAR_LIPOPROTEIN"/>
    <property type="match status" value="1"/>
</dbReference>
<dbReference type="Gene3D" id="3.30.1330.60">
    <property type="entry name" value="OmpA-like domain"/>
    <property type="match status" value="1"/>
</dbReference>
<evidence type="ECO:0000256" key="6">
    <source>
        <dbReference type="SAM" id="SignalP"/>
    </source>
</evidence>
<dbReference type="PANTHER" id="PTHR30329:SF21">
    <property type="entry name" value="LIPOPROTEIN YIAD-RELATED"/>
    <property type="match status" value="1"/>
</dbReference>
<sequence>MIRRLSLLRPLVLGIAFASMLSACSGDDSSTAAATAGAEAPESDVAPEGTANVAAAATDDDSRNDVDPDESGFTIESVPISEVSLGEFPYFSIPEGHREDPLNTVRLDFAQVAFWTGDRYETIEGRVYATGIRRERDSGKQFSSLQVARDLEQAIKSAGGVEIFQGEEPKQEREAKAIQSLMRQYDLESKCWAHDPAQVFVIRREDREIWIRVCQSRRVAGFIVGETQALVPTVTLLPAGELKQQLDADGKVALQVNFATDRAEILPESQPQIEQVLALLQAHPDLKLSINGHTDDSGDAAHNQQLSEARAASVAAALTAEGIDPSRLQTQGFGQSEPVADNATEAGKAKNRRVELVRI</sequence>
<evidence type="ECO:0000256" key="4">
    <source>
        <dbReference type="PROSITE-ProRule" id="PRU00473"/>
    </source>
</evidence>
<evidence type="ECO:0000256" key="1">
    <source>
        <dbReference type="ARBA" id="ARBA00004442"/>
    </source>
</evidence>
<proteinExistence type="predicted"/>
<reference evidence="8 9" key="1">
    <citation type="submission" date="2017-02" db="EMBL/GenBank/DDBJ databases">
        <authorList>
            <person name="Peterson S.W."/>
        </authorList>
    </citation>
    <scope>NUCLEOTIDE SEQUENCE [LARGE SCALE GENOMIC DNA]</scope>
    <source>
        <strain evidence="8 9">DSM 21749</strain>
    </source>
</reference>
<feature type="chain" id="PRO_5010540708" evidence="6">
    <location>
        <begin position="26"/>
        <end position="359"/>
    </location>
</feature>
<dbReference type="GO" id="GO:0009279">
    <property type="term" value="C:cell outer membrane"/>
    <property type="evidence" value="ECO:0007669"/>
    <property type="project" value="UniProtKB-SubCell"/>
</dbReference>
<evidence type="ECO:0000256" key="3">
    <source>
        <dbReference type="ARBA" id="ARBA00023237"/>
    </source>
</evidence>
<dbReference type="CDD" id="cd07185">
    <property type="entry name" value="OmpA_C-like"/>
    <property type="match status" value="1"/>
</dbReference>
<evidence type="ECO:0000256" key="2">
    <source>
        <dbReference type="ARBA" id="ARBA00023136"/>
    </source>
</evidence>
<feature type="domain" description="OmpA-like" evidence="7">
    <location>
        <begin position="245"/>
        <end position="359"/>
    </location>
</feature>
<keyword evidence="2 4" id="KW-0472">Membrane</keyword>
<dbReference type="InterPro" id="IPR036737">
    <property type="entry name" value="OmpA-like_sf"/>
</dbReference>
<evidence type="ECO:0000259" key="7">
    <source>
        <dbReference type="PROSITE" id="PS51123"/>
    </source>
</evidence>
<keyword evidence="3" id="KW-0998">Cell outer membrane</keyword>
<dbReference type="STRING" id="1122188.SAMN02745674_01405"/>
<dbReference type="PANTHER" id="PTHR30329">
    <property type="entry name" value="STATOR ELEMENT OF FLAGELLAR MOTOR COMPLEX"/>
    <property type="match status" value="1"/>
</dbReference>
<feature type="compositionally biased region" description="Low complexity" evidence="5">
    <location>
        <begin position="28"/>
        <end position="40"/>
    </location>
</feature>
<evidence type="ECO:0000313" key="9">
    <source>
        <dbReference type="Proteomes" id="UP000190061"/>
    </source>
</evidence>
<organism evidence="8 9">
    <name type="scientific">Lysobacter spongiicola DSM 21749</name>
    <dbReference type="NCBI Taxonomy" id="1122188"/>
    <lineage>
        <taxon>Bacteria</taxon>
        <taxon>Pseudomonadati</taxon>
        <taxon>Pseudomonadota</taxon>
        <taxon>Gammaproteobacteria</taxon>
        <taxon>Lysobacterales</taxon>
        <taxon>Lysobacteraceae</taxon>
        <taxon>Novilysobacter</taxon>
    </lineage>
</organism>
<evidence type="ECO:0000313" key="8">
    <source>
        <dbReference type="EMBL" id="SJZ96841.1"/>
    </source>
</evidence>
<protein>
    <submittedName>
        <fullName evidence="8">OmpA family protein</fullName>
    </submittedName>
</protein>
<feature type="region of interest" description="Disordered" evidence="5">
    <location>
        <begin position="327"/>
        <end position="351"/>
    </location>
</feature>
<evidence type="ECO:0000256" key="5">
    <source>
        <dbReference type="SAM" id="MobiDB-lite"/>
    </source>
</evidence>
<dbReference type="PRINTS" id="PR01021">
    <property type="entry name" value="OMPADOMAIN"/>
</dbReference>
<dbReference type="InterPro" id="IPR006664">
    <property type="entry name" value="OMP_bac"/>
</dbReference>